<comment type="similarity">
    <text evidence="3">Belongs to the midasin family.</text>
</comment>
<dbReference type="OrthoDB" id="422220at2759"/>
<protein>
    <recommendedName>
        <fullName evidence="4">Midasin</fullName>
    </recommendedName>
</protein>
<dbReference type="GO" id="GO:0005730">
    <property type="term" value="C:nucleolus"/>
    <property type="evidence" value="ECO:0007669"/>
    <property type="project" value="UniProtKB-SubCell"/>
</dbReference>
<dbReference type="CDD" id="cd00009">
    <property type="entry name" value="AAA"/>
    <property type="match status" value="2"/>
</dbReference>
<dbReference type="FunFam" id="3.40.50.300:FF:000142">
    <property type="entry name" value="Midasin"/>
    <property type="match status" value="1"/>
</dbReference>
<keyword evidence="11" id="KW-1185">Reference proteome</keyword>
<feature type="domain" description="AAA+ ATPase" evidence="9">
    <location>
        <begin position="24"/>
        <end position="171"/>
    </location>
</feature>
<dbReference type="AlphaFoldDB" id="A0A0C2D870"/>
<dbReference type="Gene3D" id="3.40.50.300">
    <property type="entry name" value="P-loop containing nucleotide triphosphate hydrolases"/>
    <property type="match status" value="4"/>
</dbReference>
<dbReference type="InterPro" id="IPR027417">
    <property type="entry name" value="P-loop_NTPase"/>
</dbReference>
<keyword evidence="5" id="KW-0547">Nucleotide-binding</keyword>
<sequence length="1060" mass="117630">MDQKADLLPARESSSQQLVVAIRSKHFVIIEGPIGCGKTFLASHASQELGLPLRVMQMGDQIDSKSLFGTYHCTEVAGQFLWKPTSFSQWLTEPCLILLEDIDLANPDVISAIVQLASERAVTLPSGEVITFNEKAHICATISGKGKKSSVLDGVPVRLKLEQLTDEELRRLVAKASPRIAHLAKTLISIFRTVESTPPTANSRQLTSSDLLRGCARLNKLSDLSSNMGIFTELIDTWCLADPIERAMKLCQKVAAPLSITADQMSFHLSLRQPTFSHDDRFCTVGRCRLPSSPSLHSVQKHRLGHTRDVLQLMERLAVCVQNREPVLLVGETGVGKTSIVQSLASALNVTLKVVNLSPSSDTDELLSGYRPATISHILEPFTHFYHEVFTNNFDVVKNQKFLSHLEACLSNGRYRDYLSVVIATAEKALTNKSTKKDTRWASVIVRARRIRDGLDRGAAPFTVSRGAVLEAAQEGYWLLIDEINLAPPESLDAIVHAISKDVHPNFRLFACMNPATDAGKRRLPASARTRLQVEGYWIQRGTNLPEEDSNYVVTKTVKSNLAEIARITSSGRFPALLEGETSAGKTSIVCHLARITGNAIVRINNHEHTDVQEYMGSYVGDAAGRLVFREGALVRAVRDGSWVILDELNLAPTDIIETLNRLLDDNRELFVPELNTVIQAHPRFRLFATQNPAGSYGGRKRLSRALLSRFVVLRFDHLPLDELSSMVCVRCGVHTSAATKMINVLSKLRLKRSVSGLFSAKDGLMTLRDVFRWAKRLSTDSTCDDWLQILANHGYFLLAGRCRNQKDVDSVVETLESELKRRIEPSKLFAVDSPYMPKDADTENIVMTLGMRRMLVMTEQAWLRKEAVLMVGETGGGKTSLAQAVGKGKLMSINCHERTETADLLGRLRPRENGGFAWSDGIVISAMKAGSPLLIDEISLAEDSVLERLNPLFEEDRTLLLSDAGVEVHHVSAEEGFQIIATMNPGGDYGKKELSKALRNRFTEVWSSCDYEGSELEAIFDSRVNGKPKNHCYDTIQSPAQLVINWITEFFTKHGHVFR</sequence>
<dbReference type="GO" id="GO:0000055">
    <property type="term" value="P:ribosomal large subunit export from nucleus"/>
    <property type="evidence" value="ECO:0007669"/>
    <property type="project" value="TreeGrafter"/>
</dbReference>
<feature type="domain" description="AAA+ ATPase" evidence="9">
    <location>
        <begin position="865"/>
        <end position="1013"/>
    </location>
</feature>
<dbReference type="GO" id="GO:0016887">
    <property type="term" value="F:ATP hydrolysis activity"/>
    <property type="evidence" value="ECO:0007669"/>
    <property type="project" value="InterPro"/>
</dbReference>
<dbReference type="EMBL" id="KN733214">
    <property type="protein sequence ID" value="KIH58357.1"/>
    <property type="molecule type" value="Genomic_DNA"/>
</dbReference>
<dbReference type="GO" id="GO:0030687">
    <property type="term" value="C:preribosome, large subunit precursor"/>
    <property type="evidence" value="ECO:0007669"/>
    <property type="project" value="TreeGrafter"/>
</dbReference>
<evidence type="ECO:0000256" key="7">
    <source>
        <dbReference type="ARBA" id="ARBA00023186"/>
    </source>
</evidence>
<organism evidence="10 11">
    <name type="scientific">Ancylostoma duodenale</name>
    <dbReference type="NCBI Taxonomy" id="51022"/>
    <lineage>
        <taxon>Eukaryota</taxon>
        <taxon>Metazoa</taxon>
        <taxon>Ecdysozoa</taxon>
        <taxon>Nematoda</taxon>
        <taxon>Chromadorea</taxon>
        <taxon>Rhabditida</taxon>
        <taxon>Rhabditina</taxon>
        <taxon>Rhabditomorpha</taxon>
        <taxon>Strongyloidea</taxon>
        <taxon>Ancylostomatidae</taxon>
        <taxon>Ancylostomatinae</taxon>
        <taxon>Ancylostoma</taxon>
    </lineage>
</organism>
<dbReference type="PANTHER" id="PTHR48103">
    <property type="entry name" value="MIDASIN-RELATED"/>
    <property type="match status" value="1"/>
</dbReference>
<evidence type="ECO:0000313" key="10">
    <source>
        <dbReference type="EMBL" id="KIH58357.1"/>
    </source>
</evidence>
<evidence type="ECO:0000256" key="2">
    <source>
        <dbReference type="ARBA" id="ARBA00004642"/>
    </source>
</evidence>
<dbReference type="PROSITE" id="PS00675">
    <property type="entry name" value="SIGMA54_INTERACT_1"/>
    <property type="match status" value="1"/>
</dbReference>
<dbReference type="Proteomes" id="UP000054047">
    <property type="component" value="Unassembled WGS sequence"/>
</dbReference>
<feature type="domain" description="AAA+ ATPase" evidence="9">
    <location>
        <begin position="572"/>
        <end position="717"/>
    </location>
</feature>
<dbReference type="GO" id="GO:0005524">
    <property type="term" value="F:ATP binding"/>
    <property type="evidence" value="ECO:0007669"/>
    <property type="project" value="UniProtKB-KW"/>
</dbReference>
<dbReference type="SMART" id="SM00382">
    <property type="entry name" value="AAA"/>
    <property type="match status" value="4"/>
</dbReference>
<dbReference type="GO" id="GO:0005654">
    <property type="term" value="C:nucleoplasm"/>
    <property type="evidence" value="ECO:0007669"/>
    <property type="project" value="UniProtKB-SubCell"/>
</dbReference>
<dbReference type="InterPro" id="IPR003593">
    <property type="entry name" value="AAA+_ATPase"/>
</dbReference>
<dbReference type="PANTHER" id="PTHR48103:SF2">
    <property type="entry name" value="MIDASIN"/>
    <property type="match status" value="1"/>
</dbReference>
<feature type="domain" description="AAA+ ATPase" evidence="9">
    <location>
        <begin position="323"/>
        <end position="540"/>
    </location>
</feature>
<dbReference type="FunFam" id="3.40.50.300:FF:001500">
    <property type="entry name" value="Dynein-related AAA-type ATPase"/>
    <property type="match status" value="1"/>
</dbReference>
<dbReference type="GO" id="GO:0000027">
    <property type="term" value="P:ribosomal large subunit assembly"/>
    <property type="evidence" value="ECO:0007669"/>
    <property type="project" value="TreeGrafter"/>
</dbReference>
<dbReference type="InterPro" id="IPR011704">
    <property type="entry name" value="ATPase_dyneun-rel_AAA"/>
</dbReference>
<keyword evidence="7" id="KW-0143">Chaperone</keyword>
<keyword evidence="8" id="KW-0539">Nucleus</keyword>
<dbReference type="SUPFAM" id="SSF52540">
    <property type="entry name" value="P-loop containing nucleoside triphosphate hydrolases"/>
    <property type="match status" value="4"/>
</dbReference>
<proteinExistence type="inferred from homology"/>
<dbReference type="InterPro" id="IPR040848">
    <property type="entry name" value="AAA_lid_7"/>
</dbReference>
<evidence type="ECO:0000256" key="4">
    <source>
        <dbReference type="ARBA" id="ARBA00017143"/>
    </source>
</evidence>
<name>A0A0C2D870_9BILA</name>
<evidence type="ECO:0000256" key="5">
    <source>
        <dbReference type="ARBA" id="ARBA00022741"/>
    </source>
</evidence>
<accession>A0A0C2D870</accession>
<evidence type="ECO:0000313" key="11">
    <source>
        <dbReference type="Proteomes" id="UP000054047"/>
    </source>
</evidence>
<evidence type="ECO:0000256" key="8">
    <source>
        <dbReference type="ARBA" id="ARBA00023242"/>
    </source>
</evidence>
<dbReference type="InterPro" id="IPR025662">
    <property type="entry name" value="Sigma_54_int_dom_ATP-bd_1"/>
</dbReference>
<dbReference type="Pfam" id="PF17867">
    <property type="entry name" value="AAA_lid_7"/>
    <property type="match status" value="1"/>
</dbReference>
<evidence type="ECO:0000256" key="6">
    <source>
        <dbReference type="ARBA" id="ARBA00022840"/>
    </source>
</evidence>
<gene>
    <name evidence="10" type="ORF">ANCDUO_11437</name>
</gene>
<evidence type="ECO:0000256" key="3">
    <source>
        <dbReference type="ARBA" id="ARBA00007188"/>
    </source>
</evidence>
<evidence type="ECO:0000259" key="9">
    <source>
        <dbReference type="SMART" id="SM00382"/>
    </source>
</evidence>
<evidence type="ECO:0000256" key="1">
    <source>
        <dbReference type="ARBA" id="ARBA00004604"/>
    </source>
</evidence>
<reference evidence="10 11" key="1">
    <citation type="submission" date="2013-12" db="EMBL/GenBank/DDBJ databases">
        <title>Draft genome of the parsitic nematode Ancylostoma duodenale.</title>
        <authorList>
            <person name="Mitreva M."/>
        </authorList>
    </citation>
    <scope>NUCLEOTIDE SEQUENCE [LARGE SCALE GENOMIC DNA]</scope>
    <source>
        <strain evidence="10 11">Zhejiang</strain>
    </source>
</reference>
<dbReference type="Pfam" id="PF07728">
    <property type="entry name" value="AAA_5"/>
    <property type="match status" value="4"/>
</dbReference>
<keyword evidence="6" id="KW-0067">ATP-binding</keyword>
<comment type="subcellular location">
    <subcellularLocation>
        <location evidence="1">Nucleus</location>
        <location evidence="1">Nucleolus</location>
    </subcellularLocation>
    <subcellularLocation>
        <location evidence="2">Nucleus</location>
        <location evidence="2">Nucleoplasm</location>
    </subcellularLocation>
</comment>